<reference evidence="2 3" key="1">
    <citation type="journal article" date="2013" name="Int. J. Syst. Evol. Microbiol.">
        <title>Roseomonas aerophila sp. nov., isolated from air.</title>
        <authorList>
            <person name="Kim S.J."/>
            <person name="Weon H.Y."/>
            <person name="Ahn J.H."/>
            <person name="Hong S.B."/>
            <person name="Seok S.J."/>
            <person name="Whang K.S."/>
            <person name="Kwon S.W."/>
        </authorList>
    </citation>
    <scope>NUCLEOTIDE SEQUENCE [LARGE SCALE GENOMIC DNA]</scope>
    <source>
        <strain evidence="2 3">NBRC 108923</strain>
    </source>
</reference>
<keyword evidence="3" id="KW-1185">Reference proteome</keyword>
<evidence type="ECO:0000313" key="3">
    <source>
        <dbReference type="Proteomes" id="UP000626026"/>
    </source>
</evidence>
<gene>
    <name evidence="2" type="ORF">IBL26_00530</name>
</gene>
<dbReference type="EMBL" id="JACTVA010000001">
    <property type="protein sequence ID" value="MBC9205303.1"/>
    <property type="molecule type" value="Genomic_DNA"/>
</dbReference>
<dbReference type="PANTHER" id="PTHR47237:SF2">
    <property type="entry name" value="BLL4206 PROTEIN"/>
    <property type="match status" value="1"/>
</dbReference>
<dbReference type="Proteomes" id="UP000626026">
    <property type="component" value="Unassembled WGS sequence"/>
</dbReference>
<dbReference type="SUPFAM" id="SSF55729">
    <property type="entry name" value="Acyl-CoA N-acyltransferases (Nat)"/>
    <property type="match status" value="1"/>
</dbReference>
<dbReference type="InterPro" id="IPR000182">
    <property type="entry name" value="GNAT_dom"/>
</dbReference>
<proteinExistence type="predicted"/>
<name>A0ABR7RG50_9PROT</name>
<dbReference type="PROSITE" id="PS51186">
    <property type="entry name" value="GNAT"/>
    <property type="match status" value="1"/>
</dbReference>
<evidence type="ECO:0000259" key="1">
    <source>
        <dbReference type="PROSITE" id="PS51186"/>
    </source>
</evidence>
<dbReference type="InterPro" id="IPR041496">
    <property type="entry name" value="YitH/HolE_GNAT"/>
</dbReference>
<protein>
    <submittedName>
        <fullName evidence="2">GNAT family N-acetyltransferase</fullName>
    </submittedName>
</protein>
<dbReference type="InterPro" id="IPR052729">
    <property type="entry name" value="Acyl/Acetyltrans_Enzymes"/>
</dbReference>
<organism evidence="2 3">
    <name type="scientific">Teichococcus aerophilus</name>
    <dbReference type="NCBI Taxonomy" id="1224513"/>
    <lineage>
        <taxon>Bacteria</taxon>
        <taxon>Pseudomonadati</taxon>
        <taxon>Pseudomonadota</taxon>
        <taxon>Alphaproteobacteria</taxon>
        <taxon>Acetobacterales</taxon>
        <taxon>Roseomonadaceae</taxon>
        <taxon>Roseomonas</taxon>
    </lineage>
</organism>
<dbReference type="RefSeq" id="WP_187782481.1">
    <property type="nucleotide sequence ID" value="NZ_JACTVA010000001.1"/>
</dbReference>
<sequence length="281" mass="29041">MSDAIVLSRLEATHLDQAYGLTQALGWPHRREDWAMALSLGQGIVALGEDGRVAGTAMVTPFGETATISLVIVDAALRGRGLGRRLMREALALCGQRAVRLVATRDGLPLYETLGFRVTHEIRQHQGALMLPEAPDAAVAWAQPGDVGTFAAMDATALGMDRATLLEWLAGHARLAVLRSPADGQVLGYGALRAFGRGQVAGPVIAGTVAEAQAILSFLFAAAGTGQYLRVDVPAATGLAPWLDAHGLAHAGGGTAMMRGEGAPAAAGPLRVFALASQALG</sequence>
<comment type="caution">
    <text evidence="2">The sequence shown here is derived from an EMBL/GenBank/DDBJ whole genome shotgun (WGS) entry which is preliminary data.</text>
</comment>
<dbReference type="PANTHER" id="PTHR47237">
    <property type="entry name" value="SLL0310 PROTEIN"/>
    <property type="match status" value="1"/>
</dbReference>
<accession>A0ABR7RG50</accession>
<evidence type="ECO:0000313" key="2">
    <source>
        <dbReference type="EMBL" id="MBC9205303.1"/>
    </source>
</evidence>
<dbReference type="InterPro" id="IPR016181">
    <property type="entry name" value="Acyl_CoA_acyltransferase"/>
</dbReference>
<dbReference type="Gene3D" id="3.40.630.30">
    <property type="match status" value="1"/>
</dbReference>
<feature type="domain" description="N-acetyltransferase" evidence="1">
    <location>
        <begin position="5"/>
        <end position="135"/>
    </location>
</feature>
<dbReference type="Gene3D" id="3.40.630.90">
    <property type="match status" value="1"/>
</dbReference>
<dbReference type="Pfam" id="PF00583">
    <property type="entry name" value="Acetyltransf_1"/>
    <property type="match status" value="1"/>
</dbReference>
<dbReference type="Pfam" id="PF18014">
    <property type="entry name" value="Acetyltransf_18"/>
    <property type="match status" value="1"/>
</dbReference>